<feature type="compositionally biased region" description="Basic residues" evidence="1">
    <location>
        <begin position="130"/>
        <end position="142"/>
    </location>
</feature>
<dbReference type="GO" id="GO:0043005">
    <property type="term" value="C:neuron projection"/>
    <property type="evidence" value="ECO:0007669"/>
    <property type="project" value="TreeGrafter"/>
</dbReference>
<dbReference type="GO" id="GO:0003730">
    <property type="term" value="F:mRNA 3'-UTR binding"/>
    <property type="evidence" value="ECO:0007669"/>
    <property type="project" value="TreeGrafter"/>
</dbReference>
<keyword evidence="4" id="KW-1185">Reference proteome</keyword>
<evidence type="ECO:0000313" key="3">
    <source>
        <dbReference type="EMBL" id="RXN21514.1"/>
    </source>
</evidence>
<dbReference type="Proteomes" id="UP000290572">
    <property type="component" value="Unassembled WGS sequence"/>
</dbReference>
<reference evidence="3 4" key="1">
    <citation type="submission" date="2018-03" db="EMBL/GenBank/DDBJ databases">
        <title>Draft genome sequence of Rohu Carp (Labeo rohita).</title>
        <authorList>
            <person name="Das P."/>
            <person name="Kushwaha B."/>
            <person name="Joshi C.G."/>
            <person name="Kumar D."/>
            <person name="Nagpure N.S."/>
            <person name="Sahoo L."/>
            <person name="Das S.P."/>
            <person name="Bit A."/>
            <person name="Patnaik S."/>
            <person name="Meher P.K."/>
            <person name="Jayasankar P."/>
            <person name="Koringa P.G."/>
            <person name="Patel N.V."/>
            <person name="Hinsu A.T."/>
            <person name="Kumar R."/>
            <person name="Pandey M."/>
            <person name="Agarwal S."/>
            <person name="Srivastava S."/>
            <person name="Singh M."/>
            <person name="Iquebal M.A."/>
            <person name="Jaiswal S."/>
            <person name="Angadi U.B."/>
            <person name="Kumar N."/>
            <person name="Raza M."/>
            <person name="Shah T.M."/>
            <person name="Rai A."/>
            <person name="Jena J.K."/>
        </authorList>
    </citation>
    <scope>NUCLEOTIDE SEQUENCE [LARGE SCALE GENOMIC DNA]</scope>
    <source>
        <strain evidence="3">DASCIFA01</strain>
        <tissue evidence="3">Testis</tissue>
    </source>
</reference>
<dbReference type="STRING" id="84645.A0A498MQ72"/>
<organism evidence="3 4">
    <name type="scientific">Labeo rohita</name>
    <name type="common">Indian major carp</name>
    <name type="synonym">Cyprinus rohita</name>
    <dbReference type="NCBI Taxonomy" id="84645"/>
    <lineage>
        <taxon>Eukaryota</taxon>
        <taxon>Metazoa</taxon>
        <taxon>Chordata</taxon>
        <taxon>Craniata</taxon>
        <taxon>Vertebrata</taxon>
        <taxon>Euteleostomi</taxon>
        <taxon>Actinopterygii</taxon>
        <taxon>Neopterygii</taxon>
        <taxon>Teleostei</taxon>
        <taxon>Ostariophysi</taxon>
        <taxon>Cypriniformes</taxon>
        <taxon>Cyprinidae</taxon>
        <taxon>Labeoninae</taxon>
        <taxon>Labeonini</taxon>
        <taxon>Labeo</taxon>
    </lineage>
</organism>
<gene>
    <name evidence="3" type="ORF">ROHU_024093</name>
</gene>
<protein>
    <submittedName>
        <fullName evidence="3">Fragile X mental retardation syndrome-related 1-like isoform X1</fullName>
    </submittedName>
</protein>
<dbReference type="GO" id="GO:0098793">
    <property type="term" value="C:presynapse"/>
    <property type="evidence" value="ECO:0007669"/>
    <property type="project" value="GOC"/>
</dbReference>
<sequence>MSNASETEETGEREPRPKGVGGDDRGSKRGGRGRGSSTGRGRGGPGPRNTNTISSVLRDPDSNPYSLLEGEGELGGDTDASESMGGTDRRRRSRCRRNDQEPSLMDAAANESDGQAAASENGLEEEGRPQRRNRSRRRRNRGNRPEGGSTSRDRQPITVADFISRADSQSRQNLPGKKEVTPHTSHPKENGTSENKEERAPSKRSPSNGVASPGEAPALVNGVS</sequence>
<name>A0A498MQ72_LABRO</name>
<evidence type="ECO:0000259" key="2">
    <source>
        <dbReference type="Pfam" id="PF16096"/>
    </source>
</evidence>
<dbReference type="GO" id="GO:0045182">
    <property type="term" value="F:translation regulator activity"/>
    <property type="evidence" value="ECO:0007669"/>
    <property type="project" value="TreeGrafter"/>
</dbReference>
<feature type="compositionally biased region" description="Gly residues" evidence="1">
    <location>
        <begin position="33"/>
        <end position="46"/>
    </location>
</feature>
<dbReference type="InterPro" id="IPR032172">
    <property type="entry name" value="FXR1_C1"/>
</dbReference>
<dbReference type="PANTHER" id="PTHR10603:SF3">
    <property type="entry name" value="RNA-BINDING PROTEIN FXR2"/>
    <property type="match status" value="1"/>
</dbReference>
<dbReference type="Pfam" id="PF16096">
    <property type="entry name" value="FXR_C1"/>
    <property type="match status" value="1"/>
</dbReference>
<accession>A0A498MQ72</accession>
<proteinExistence type="predicted"/>
<dbReference type="GO" id="GO:0043488">
    <property type="term" value="P:regulation of mRNA stability"/>
    <property type="evidence" value="ECO:0007669"/>
    <property type="project" value="TreeGrafter"/>
</dbReference>
<feature type="domain" description="Fragile X-related protein 1 C-terminal region 1" evidence="2">
    <location>
        <begin position="49"/>
        <end position="124"/>
    </location>
</feature>
<feature type="compositionally biased region" description="Acidic residues" evidence="1">
    <location>
        <begin position="70"/>
        <end position="80"/>
    </location>
</feature>
<dbReference type="PANTHER" id="PTHR10603">
    <property type="entry name" value="FRAGILE X MENTAL RETARDATION SYNDROME-RELATED PROTEIN"/>
    <property type="match status" value="1"/>
</dbReference>
<feature type="compositionally biased region" description="Basic and acidic residues" evidence="1">
    <location>
        <begin position="10"/>
        <end position="27"/>
    </location>
</feature>
<evidence type="ECO:0000313" key="4">
    <source>
        <dbReference type="Proteomes" id="UP000290572"/>
    </source>
</evidence>
<dbReference type="GO" id="GO:0045727">
    <property type="term" value="P:positive regulation of translation"/>
    <property type="evidence" value="ECO:0007669"/>
    <property type="project" value="TreeGrafter"/>
</dbReference>
<dbReference type="EMBL" id="QBIY01012612">
    <property type="protein sequence ID" value="RXN21514.1"/>
    <property type="molecule type" value="Genomic_DNA"/>
</dbReference>
<comment type="caution">
    <text evidence="3">The sequence shown here is derived from an EMBL/GenBank/DDBJ whole genome shotgun (WGS) entry which is preliminary data.</text>
</comment>
<dbReference type="GO" id="GO:0005634">
    <property type="term" value="C:nucleus"/>
    <property type="evidence" value="ECO:0007669"/>
    <property type="project" value="TreeGrafter"/>
</dbReference>
<evidence type="ECO:0000256" key="1">
    <source>
        <dbReference type="SAM" id="MobiDB-lite"/>
    </source>
</evidence>
<feature type="compositionally biased region" description="Basic and acidic residues" evidence="1">
    <location>
        <begin position="176"/>
        <end position="201"/>
    </location>
</feature>
<dbReference type="GO" id="GO:0010494">
    <property type="term" value="C:cytoplasmic stress granule"/>
    <property type="evidence" value="ECO:0007669"/>
    <property type="project" value="TreeGrafter"/>
</dbReference>
<dbReference type="AlphaFoldDB" id="A0A498MQ72"/>
<dbReference type="GO" id="GO:0048513">
    <property type="term" value="P:animal organ development"/>
    <property type="evidence" value="ECO:0007669"/>
    <property type="project" value="TreeGrafter"/>
</dbReference>
<dbReference type="GO" id="GO:0051028">
    <property type="term" value="P:mRNA transport"/>
    <property type="evidence" value="ECO:0007669"/>
    <property type="project" value="TreeGrafter"/>
</dbReference>
<dbReference type="InterPro" id="IPR040148">
    <property type="entry name" value="FMR1"/>
</dbReference>
<dbReference type="GO" id="GO:0048170">
    <property type="term" value="P:positive regulation of long-term neuronal synaptic plasticity"/>
    <property type="evidence" value="ECO:0007669"/>
    <property type="project" value="TreeGrafter"/>
</dbReference>
<feature type="region of interest" description="Disordered" evidence="1">
    <location>
        <begin position="1"/>
        <end position="224"/>
    </location>
</feature>
<dbReference type="GO" id="GO:0099577">
    <property type="term" value="P:regulation of translation at presynapse, modulating synaptic transmission"/>
    <property type="evidence" value="ECO:0007669"/>
    <property type="project" value="TreeGrafter"/>
</dbReference>